<dbReference type="Proteomes" id="UP000023152">
    <property type="component" value="Unassembled WGS sequence"/>
</dbReference>
<reference evidence="1 2" key="1">
    <citation type="journal article" date="2013" name="Curr. Biol.">
        <title>The Genome of the Foraminiferan Reticulomyxa filosa.</title>
        <authorList>
            <person name="Glockner G."/>
            <person name="Hulsmann N."/>
            <person name="Schleicher M."/>
            <person name="Noegel A.A."/>
            <person name="Eichinger L."/>
            <person name="Gallinger C."/>
            <person name="Pawlowski J."/>
            <person name="Sierra R."/>
            <person name="Euteneuer U."/>
            <person name="Pillet L."/>
            <person name="Moustafa A."/>
            <person name="Platzer M."/>
            <person name="Groth M."/>
            <person name="Szafranski K."/>
            <person name="Schliwa M."/>
        </authorList>
    </citation>
    <scope>NUCLEOTIDE SEQUENCE [LARGE SCALE GENOMIC DNA]</scope>
</reference>
<dbReference type="EMBL" id="ASPP01022170">
    <property type="protein sequence ID" value="ETO11677.1"/>
    <property type="molecule type" value="Genomic_DNA"/>
</dbReference>
<dbReference type="AlphaFoldDB" id="X6ME17"/>
<evidence type="ECO:0000313" key="1">
    <source>
        <dbReference type="EMBL" id="ETO11677.1"/>
    </source>
</evidence>
<name>X6ME17_RETFI</name>
<protein>
    <submittedName>
        <fullName evidence="1">Uncharacterized protein</fullName>
    </submittedName>
</protein>
<accession>X6ME17</accession>
<sequence>MYIKKKKRSELTGKAKMKLKAKAKEKERAKLNYKGQNWSFQIRSYHKTTVPLCHWKDIDLGMYLYIYIYMYMILFKSDVANVNQMKTIGDEKRAKTRVISFCKGKRGYINHENGSISKKSTTPKPETRKDAQPLLLSQSHGFVRQMDSLSAATLARVLTYEFHFQKKISIYICTTDKTNNCLKKVLFLVWY</sequence>
<organism evidence="1 2">
    <name type="scientific">Reticulomyxa filosa</name>
    <dbReference type="NCBI Taxonomy" id="46433"/>
    <lineage>
        <taxon>Eukaryota</taxon>
        <taxon>Sar</taxon>
        <taxon>Rhizaria</taxon>
        <taxon>Retaria</taxon>
        <taxon>Foraminifera</taxon>
        <taxon>Monothalamids</taxon>
        <taxon>Reticulomyxidae</taxon>
        <taxon>Reticulomyxa</taxon>
    </lineage>
</organism>
<evidence type="ECO:0000313" key="2">
    <source>
        <dbReference type="Proteomes" id="UP000023152"/>
    </source>
</evidence>
<gene>
    <name evidence="1" type="ORF">RFI_25699</name>
</gene>
<proteinExistence type="predicted"/>
<comment type="caution">
    <text evidence="1">The sequence shown here is derived from an EMBL/GenBank/DDBJ whole genome shotgun (WGS) entry which is preliminary data.</text>
</comment>
<keyword evidence="2" id="KW-1185">Reference proteome</keyword>